<dbReference type="PROSITE" id="PS51098">
    <property type="entry name" value="PTS_EIIB_TYPE_1"/>
    <property type="match status" value="1"/>
</dbReference>
<feature type="domain" description="PTS EIIC type-1" evidence="15">
    <location>
        <begin position="100"/>
        <end position="455"/>
    </location>
</feature>
<dbReference type="GO" id="GO:0090589">
    <property type="term" value="F:protein-phosphocysteine-trehalose phosphotransferase system transporter activity"/>
    <property type="evidence" value="ECO:0007669"/>
    <property type="project" value="TreeGrafter"/>
</dbReference>
<dbReference type="NCBIfam" id="TIGR01995">
    <property type="entry name" value="PTS-II-ABC-beta"/>
    <property type="match status" value="1"/>
</dbReference>
<dbReference type="PROSITE" id="PS00371">
    <property type="entry name" value="PTS_EIIA_TYPE_1_HIS"/>
    <property type="match status" value="1"/>
</dbReference>
<accession>A0A5B0X7T0</accession>
<dbReference type="CDD" id="cd00212">
    <property type="entry name" value="PTS_IIB_glc"/>
    <property type="match status" value="1"/>
</dbReference>
<dbReference type="AlphaFoldDB" id="A0A5B0X7T0"/>
<dbReference type="InterPro" id="IPR003352">
    <property type="entry name" value="PTS_EIIC"/>
</dbReference>
<feature type="transmembrane region" description="Helical" evidence="12">
    <location>
        <begin position="379"/>
        <end position="402"/>
    </location>
</feature>
<keyword evidence="4" id="KW-0762">Sugar transport</keyword>
<dbReference type="InterPro" id="IPR013013">
    <property type="entry name" value="PTS_EIIC_1"/>
</dbReference>
<evidence type="ECO:0000256" key="9">
    <source>
        <dbReference type="ARBA" id="ARBA00022989"/>
    </source>
</evidence>
<dbReference type="GO" id="GO:0009401">
    <property type="term" value="P:phosphoenolpyruvate-dependent sugar phosphotransferase system"/>
    <property type="evidence" value="ECO:0007669"/>
    <property type="project" value="UniProtKB-KW"/>
</dbReference>
<dbReference type="InterPro" id="IPR001127">
    <property type="entry name" value="PTS_EIIA_1_perm"/>
</dbReference>
<evidence type="ECO:0000256" key="12">
    <source>
        <dbReference type="SAM" id="Phobius"/>
    </source>
</evidence>
<feature type="active site" description="Phosphocysteine intermediate; for EIIB activity" evidence="11">
    <location>
        <position position="26"/>
    </location>
</feature>
<organism evidence="16 17">
    <name type="scientific">Photorhabdus heterorhabditis</name>
    <dbReference type="NCBI Taxonomy" id="880156"/>
    <lineage>
        <taxon>Bacteria</taxon>
        <taxon>Pseudomonadati</taxon>
        <taxon>Pseudomonadota</taxon>
        <taxon>Gammaproteobacteria</taxon>
        <taxon>Enterobacterales</taxon>
        <taxon>Morganellaceae</taxon>
        <taxon>Photorhabdus</taxon>
    </lineage>
</organism>
<feature type="domain" description="PTS EIIB type-1" evidence="14">
    <location>
        <begin position="4"/>
        <end position="86"/>
    </location>
</feature>
<dbReference type="SUPFAM" id="SSF55604">
    <property type="entry name" value="Glucose permease domain IIB"/>
    <property type="match status" value="1"/>
</dbReference>
<evidence type="ECO:0000256" key="5">
    <source>
        <dbReference type="ARBA" id="ARBA00022679"/>
    </source>
</evidence>
<dbReference type="InterPro" id="IPR011297">
    <property type="entry name" value="PTS_IIABC_b_glu"/>
</dbReference>
<feature type="transmembrane region" description="Helical" evidence="12">
    <location>
        <begin position="235"/>
        <end position="261"/>
    </location>
</feature>
<dbReference type="PANTHER" id="PTHR30175">
    <property type="entry name" value="PHOSPHOTRANSFERASE SYSTEM TRANSPORT PROTEIN"/>
    <property type="match status" value="1"/>
</dbReference>
<comment type="subcellular location">
    <subcellularLocation>
        <location evidence="1">Cell membrane</location>
        <topology evidence="1">Multi-pass membrane protein</topology>
    </subcellularLocation>
</comment>
<dbReference type="PROSITE" id="PS01035">
    <property type="entry name" value="PTS_EIIB_TYPE_1_CYS"/>
    <property type="match status" value="1"/>
</dbReference>
<evidence type="ECO:0000313" key="16">
    <source>
        <dbReference type="EMBL" id="KAA1195302.1"/>
    </source>
</evidence>
<evidence type="ECO:0000259" key="15">
    <source>
        <dbReference type="PROSITE" id="PS51103"/>
    </source>
</evidence>
<keyword evidence="7 12" id="KW-0812">Transmembrane</keyword>
<evidence type="ECO:0000256" key="7">
    <source>
        <dbReference type="ARBA" id="ARBA00022692"/>
    </source>
</evidence>
<evidence type="ECO:0000256" key="8">
    <source>
        <dbReference type="ARBA" id="ARBA00022777"/>
    </source>
</evidence>
<feature type="domain" description="PTS EIIA type-1" evidence="13">
    <location>
        <begin position="483"/>
        <end position="587"/>
    </location>
</feature>
<reference evidence="16 17" key="1">
    <citation type="submission" date="2019-09" db="EMBL/GenBank/DDBJ databases">
        <title>Whole genome sequence of Photorhabdus heterorhabditis strain ETL (Enterobacteriales: Enterobacteriaceae) a bacterial symbiont of Heterorhabditis zealandica strain ETL (Rhabditida: Heterorhabditidae).</title>
        <authorList>
            <person name="Lulamba T.E."/>
            <person name="Serepa-Dlamini M.H."/>
        </authorList>
    </citation>
    <scope>NUCLEOTIDE SEQUENCE [LARGE SCALE GENOMIC DNA]</scope>
    <source>
        <strain evidence="16 17">ETL</strain>
    </source>
</reference>
<keyword evidence="2" id="KW-0813">Transport</keyword>
<dbReference type="NCBIfam" id="TIGR00830">
    <property type="entry name" value="PTBA"/>
    <property type="match status" value="1"/>
</dbReference>
<dbReference type="GO" id="GO:0008982">
    <property type="term" value="F:protein-N(PI)-phosphohistidine-sugar phosphotransferase activity"/>
    <property type="evidence" value="ECO:0007669"/>
    <property type="project" value="InterPro"/>
</dbReference>
<dbReference type="InterPro" id="IPR050558">
    <property type="entry name" value="PTS_Sugar-Specific_Components"/>
</dbReference>
<dbReference type="PROSITE" id="PS51103">
    <property type="entry name" value="PTS_EIIC_TYPE_1"/>
    <property type="match status" value="1"/>
</dbReference>
<dbReference type="Gene3D" id="3.30.1360.60">
    <property type="entry name" value="Glucose permease domain IIB"/>
    <property type="match status" value="1"/>
</dbReference>
<gene>
    <name evidence="16" type="ORF">F0L16_02840</name>
</gene>
<sequence>MNYEEFARDIIVFLGGGGNISKSWHCVTRLRFNIIDDSKVEITSIKKMQGVMGARFHSGQLQIIIGNRVIEIFNEIIKQLKETSGNCDESKSNVISHILDIISGIFVPILPAIVGSGLLKGGLIFFNTMGWISEESNEYKLLYVIFDAPLYFLPILVAFSAARKFKTNEFIAATLACILIYPTLSNLVSTSSGEYFDVFGISIPIIHYGYTVIPIILGVWLLSYIHRWVDRFIPVVLKMVLTPLLVLLISVPIILVIVAPLGNTIGLYIEQVFVMLFSVIGPLTGLFLGGIIPVLVITGMHYAFLPSVFANFKSLGYDFMLLPISFVSNIAQAGATLAVAIKIKDRQMKSLAYSSSFSAFLGITEPAMYGVTLKLKKPFYAALIGGAVGGAIVGILSIKIFAFSLPGLVSLPFYVQKDSNNLLFILFAIFSSFLVAFILTLLMKLESNVDSMVLIKPRFSKTKKITLLSPMTGKIEPLSSVPDDIFSEKIIGDGVAIIPTEGVVKAPFNGKVSMITPTGHAVGLISDQGIELLIHIGIETVGLQGIGFNLQVIEGQRVRVGDVLVNFDLGFFQENKIQIISPIIVTNSEEYHSITPKKKKRVIGCKDDLLVVNLYS</sequence>
<evidence type="ECO:0000256" key="1">
    <source>
        <dbReference type="ARBA" id="ARBA00004651"/>
    </source>
</evidence>
<dbReference type="GO" id="GO:0016301">
    <property type="term" value="F:kinase activity"/>
    <property type="evidence" value="ECO:0007669"/>
    <property type="project" value="UniProtKB-KW"/>
</dbReference>
<evidence type="ECO:0000259" key="14">
    <source>
        <dbReference type="PROSITE" id="PS51098"/>
    </source>
</evidence>
<keyword evidence="8" id="KW-0418">Kinase</keyword>
<evidence type="ECO:0000256" key="2">
    <source>
        <dbReference type="ARBA" id="ARBA00022448"/>
    </source>
</evidence>
<feature type="transmembrane region" description="Helical" evidence="12">
    <location>
        <begin position="170"/>
        <end position="189"/>
    </location>
</feature>
<feature type="transmembrane region" description="Helical" evidence="12">
    <location>
        <begin position="422"/>
        <end position="442"/>
    </location>
</feature>
<feature type="transmembrane region" description="Helical" evidence="12">
    <location>
        <begin position="98"/>
        <end position="119"/>
    </location>
</feature>
<feature type="transmembrane region" description="Helical" evidence="12">
    <location>
        <begin position="319"/>
        <end position="341"/>
    </location>
</feature>
<feature type="transmembrane region" description="Helical" evidence="12">
    <location>
        <begin position="201"/>
        <end position="223"/>
    </location>
</feature>
<feature type="transmembrane region" description="Helical" evidence="12">
    <location>
        <begin position="273"/>
        <end position="298"/>
    </location>
</feature>
<dbReference type="Proteomes" id="UP000322184">
    <property type="component" value="Unassembled WGS sequence"/>
</dbReference>
<dbReference type="FunFam" id="2.70.70.10:FF:000001">
    <property type="entry name" value="PTS system glucose-specific IIA component"/>
    <property type="match status" value="1"/>
</dbReference>
<dbReference type="EMBL" id="VTUW01000003">
    <property type="protein sequence ID" value="KAA1195302.1"/>
    <property type="molecule type" value="Genomic_DNA"/>
</dbReference>
<dbReference type="Pfam" id="PF00358">
    <property type="entry name" value="PTS_EIIA_1"/>
    <property type="match status" value="1"/>
</dbReference>
<evidence type="ECO:0000256" key="10">
    <source>
        <dbReference type="ARBA" id="ARBA00023136"/>
    </source>
</evidence>
<comment type="caution">
    <text evidence="16">The sequence shown here is derived from an EMBL/GenBank/DDBJ whole genome shotgun (WGS) entry which is preliminary data.</text>
</comment>
<evidence type="ECO:0000259" key="13">
    <source>
        <dbReference type="PROSITE" id="PS51093"/>
    </source>
</evidence>
<dbReference type="GO" id="GO:0005886">
    <property type="term" value="C:plasma membrane"/>
    <property type="evidence" value="ECO:0007669"/>
    <property type="project" value="UniProtKB-SubCell"/>
</dbReference>
<dbReference type="STRING" id="880156.AM629_06810"/>
<dbReference type="GO" id="GO:0015771">
    <property type="term" value="P:trehalose transport"/>
    <property type="evidence" value="ECO:0007669"/>
    <property type="project" value="TreeGrafter"/>
</dbReference>
<name>A0A5B0X7T0_9GAMM</name>
<dbReference type="InterPro" id="IPR001996">
    <property type="entry name" value="PTS_IIB_1"/>
</dbReference>
<evidence type="ECO:0000313" key="17">
    <source>
        <dbReference type="Proteomes" id="UP000322184"/>
    </source>
</evidence>
<keyword evidence="3" id="KW-1003">Cell membrane</keyword>
<evidence type="ECO:0000256" key="3">
    <source>
        <dbReference type="ARBA" id="ARBA00022475"/>
    </source>
</evidence>
<keyword evidence="6" id="KW-0598">Phosphotransferase system</keyword>
<dbReference type="InterPro" id="IPR036878">
    <property type="entry name" value="Glu_permease_IIB"/>
</dbReference>
<dbReference type="InterPro" id="IPR018113">
    <property type="entry name" value="PTrfase_EIIB_Cys"/>
</dbReference>
<keyword evidence="9 12" id="KW-1133">Transmembrane helix</keyword>
<dbReference type="PANTHER" id="PTHR30175:SF1">
    <property type="entry name" value="PTS SYSTEM ARBUTIN-, CELLOBIOSE-, AND SALICIN-SPECIFIC EIIBC COMPONENT-RELATED"/>
    <property type="match status" value="1"/>
</dbReference>
<proteinExistence type="predicted"/>
<dbReference type="RefSeq" id="WP_149616082.1">
    <property type="nucleotide sequence ID" value="NZ_CAWPFF010000070.1"/>
</dbReference>
<feature type="transmembrane region" description="Helical" evidence="12">
    <location>
        <begin position="139"/>
        <end position="158"/>
    </location>
</feature>
<evidence type="ECO:0000256" key="11">
    <source>
        <dbReference type="PROSITE-ProRule" id="PRU00421"/>
    </source>
</evidence>
<dbReference type="SUPFAM" id="SSF51261">
    <property type="entry name" value="Duplicated hybrid motif"/>
    <property type="match status" value="1"/>
</dbReference>
<keyword evidence="10 12" id="KW-0472">Membrane</keyword>
<protein>
    <submittedName>
        <fullName evidence="16">PTS beta-glucoside transporter subunit EIIBCA</fullName>
    </submittedName>
</protein>
<evidence type="ECO:0000256" key="6">
    <source>
        <dbReference type="ARBA" id="ARBA00022683"/>
    </source>
</evidence>
<dbReference type="PROSITE" id="PS51093">
    <property type="entry name" value="PTS_EIIA_TYPE_1"/>
    <property type="match status" value="1"/>
</dbReference>
<dbReference type="Pfam" id="PF00367">
    <property type="entry name" value="PTS_EIIB"/>
    <property type="match status" value="1"/>
</dbReference>
<dbReference type="Pfam" id="PF02378">
    <property type="entry name" value="PTS_EIIC"/>
    <property type="match status" value="1"/>
</dbReference>
<evidence type="ECO:0000256" key="4">
    <source>
        <dbReference type="ARBA" id="ARBA00022597"/>
    </source>
</evidence>
<dbReference type="InterPro" id="IPR011055">
    <property type="entry name" value="Dup_hybrid_motif"/>
</dbReference>
<dbReference type="Gene3D" id="2.70.70.10">
    <property type="entry name" value="Glucose Permease (Domain IIA)"/>
    <property type="match status" value="1"/>
</dbReference>
<keyword evidence="5" id="KW-0808">Transferase</keyword>